<feature type="transmembrane region" description="Helical" evidence="7">
    <location>
        <begin position="390"/>
        <end position="412"/>
    </location>
</feature>
<evidence type="ECO:0000256" key="6">
    <source>
        <dbReference type="SAM" id="MobiDB-lite"/>
    </source>
</evidence>
<feature type="transmembrane region" description="Helical" evidence="7">
    <location>
        <begin position="195"/>
        <end position="217"/>
    </location>
</feature>
<name>A0A9N8ZJ29_9GLOM</name>
<feature type="transmembrane region" description="Helical" evidence="7">
    <location>
        <begin position="353"/>
        <end position="370"/>
    </location>
</feature>
<proteinExistence type="inferred from homology"/>
<feature type="transmembrane region" description="Helical" evidence="7">
    <location>
        <begin position="110"/>
        <end position="134"/>
    </location>
</feature>
<accession>A0A9N8ZJ29</accession>
<evidence type="ECO:0000256" key="1">
    <source>
        <dbReference type="ARBA" id="ARBA00004141"/>
    </source>
</evidence>
<dbReference type="InterPro" id="IPR045069">
    <property type="entry name" value="MATE_euk"/>
</dbReference>
<dbReference type="GO" id="GO:0042910">
    <property type="term" value="F:xenobiotic transmembrane transporter activity"/>
    <property type="evidence" value="ECO:0007669"/>
    <property type="project" value="InterPro"/>
</dbReference>
<feature type="region of interest" description="Disordered" evidence="6">
    <location>
        <begin position="1"/>
        <end position="21"/>
    </location>
</feature>
<feature type="transmembrane region" description="Helical" evidence="7">
    <location>
        <begin position="450"/>
        <end position="471"/>
    </location>
</feature>
<dbReference type="Proteomes" id="UP000789508">
    <property type="component" value="Unassembled WGS sequence"/>
</dbReference>
<dbReference type="Pfam" id="PF01554">
    <property type="entry name" value="MatE"/>
    <property type="match status" value="2"/>
</dbReference>
<gene>
    <name evidence="8" type="ORF">ALEPTO_LOCUS3309</name>
</gene>
<evidence type="ECO:0000256" key="3">
    <source>
        <dbReference type="ARBA" id="ARBA00022692"/>
    </source>
</evidence>
<dbReference type="GO" id="GO:0016020">
    <property type="term" value="C:membrane"/>
    <property type="evidence" value="ECO:0007669"/>
    <property type="project" value="UniProtKB-SubCell"/>
</dbReference>
<evidence type="ECO:0000313" key="8">
    <source>
        <dbReference type="EMBL" id="CAG8497508.1"/>
    </source>
</evidence>
<comment type="subcellular location">
    <subcellularLocation>
        <location evidence="1">Membrane</location>
        <topology evidence="1">Multi-pass membrane protein</topology>
    </subcellularLocation>
</comment>
<evidence type="ECO:0000256" key="7">
    <source>
        <dbReference type="SAM" id="Phobius"/>
    </source>
</evidence>
<feature type="transmembrane region" description="Helical" evidence="7">
    <location>
        <begin position="296"/>
        <end position="319"/>
    </location>
</feature>
<dbReference type="AlphaFoldDB" id="A0A9N8ZJ29"/>
<protein>
    <submittedName>
        <fullName evidence="8">14035_t:CDS:1</fullName>
    </submittedName>
</protein>
<feature type="transmembrane region" description="Helical" evidence="7">
    <location>
        <begin position="154"/>
        <end position="174"/>
    </location>
</feature>
<feature type="transmembrane region" description="Helical" evidence="7">
    <location>
        <begin position="424"/>
        <end position="444"/>
    </location>
</feature>
<keyword evidence="9" id="KW-1185">Reference proteome</keyword>
<evidence type="ECO:0000256" key="2">
    <source>
        <dbReference type="ARBA" id="ARBA00010199"/>
    </source>
</evidence>
<dbReference type="EMBL" id="CAJVPS010000601">
    <property type="protein sequence ID" value="CAG8497508.1"/>
    <property type="molecule type" value="Genomic_DNA"/>
</dbReference>
<dbReference type="OrthoDB" id="2126698at2759"/>
<dbReference type="PANTHER" id="PTHR11206">
    <property type="entry name" value="MULTIDRUG RESISTANCE PROTEIN"/>
    <property type="match status" value="1"/>
</dbReference>
<evidence type="ECO:0000256" key="5">
    <source>
        <dbReference type="ARBA" id="ARBA00023136"/>
    </source>
</evidence>
<dbReference type="NCBIfam" id="TIGR00797">
    <property type="entry name" value="matE"/>
    <property type="match status" value="1"/>
</dbReference>
<reference evidence="8" key="1">
    <citation type="submission" date="2021-06" db="EMBL/GenBank/DDBJ databases">
        <authorList>
            <person name="Kallberg Y."/>
            <person name="Tangrot J."/>
            <person name="Rosling A."/>
        </authorList>
    </citation>
    <scope>NUCLEOTIDE SEQUENCE</scope>
    <source>
        <strain evidence="8">FL130A</strain>
    </source>
</reference>
<keyword evidence="5 7" id="KW-0472">Membrane</keyword>
<comment type="similarity">
    <text evidence="2">Belongs to the multi antimicrobial extrusion (MATE) (TC 2.A.66.1) family.</text>
</comment>
<dbReference type="InterPro" id="IPR002528">
    <property type="entry name" value="MATE_fam"/>
</dbReference>
<dbReference type="GO" id="GO:0015297">
    <property type="term" value="F:antiporter activity"/>
    <property type="evidence" value="ECO:0007669"/>
    <property type="project" value="InterPro"/>
</dbReference>
<feature type="transmembrane region" description="Helical" evidence="7">
    <location>
        <begin position="223"/>
        <end position="248"/>
    </location>
</feature>
<keyword evidence="3 7" id="KW-0812">Transmembrane</keyword>
<organism evidence="8 9">
    <name type="scientific">Ambispora leptoticha</name>
    <dbReference type="NCBI Taxonomy" id="144679"/>
    <lineage>
        <taxon>Eukaryota</taxon>
        <taxon>Fungi</taxon>
        <taxon>Fungi incertae sedis</taxon>
        <taxon>Mucoromycota</taxon>
        <taxon>Glomeromycotina</taxon>
        <taxon>Glomeromycetes</taxon>
        <taxon>Archaeosporales</taxon>
        <taxon>Ambisporaceae</taxon>
        <taxon>Ambispora</taxon>
    </lineage>
</organism>
<feature type="transmembrane region" description="Helical" evidence="7">
    <location>
        <begin position="81"/>
        <end position="103"/>
    </location>
</feature>
<sequence>MSNTNATSKGRSTDDNVNLRETPDVSEITPLLQVPTQPFSVTDDTNSVIDEFPRLEDTPMSDVDGDALYDLKETFYLIRKAIPVLLTYLMQYSLQVACIFSLGHLGSVELAAAALASMYAAVTGWSVAMGAASALDTLCSQAWTSGNPRMVGVYLQRSIIIILLGFCPIAITWWEANNILVLLGQDKELAQKAGIMKAGTYVLIVCSITNALLNYALVWYEPISLGFIGAPVATSTTYWLMLILLTLYTKYVDGYQAWGGWTRSCLRDWGSFLRLALPGILMVCAEWWAFELVALAAGYLGSVALATQSIVLTTASLFYQTPFGIAVSTSNRVGNFLGAGLAGRAKMSAKMSLVLSVVFACVNTSILLVFKNEWGYLFTKDQEVVDMVANILPLCAYFQISDGISAISGGILRGQGRQKLGAICNLAGYYLVALPLGLSLAFKYNLGLKGVWIGLTCASYLVSSAICWAIINTDWKWEVEECRRRIKIVNAEMKTNGMRNGYGTDLEEGFPGDNTSMAAGVGNENQIINMPTENTPLISSSGTSRDEVKTSPSQQSPYAVNQNINISDALADNLISSSIDGTSIFIPGQEKLFDYNEAKFLIKKATPLLVTYLLQYTLQVAN</sequence>
<comment type="caution">
    <text evidence="8">The sequence shown here is derived from an EMBL/GenBank/DDBJ whole genome shotgun (WGS) entry which is preliminary data.</text>
</comment>
<feature type="compositionally biased region" description="Basic and acidic residues" evidence="6">
    <location>
        <begin position="11"/>
        <end position="21"/>
    </location>
</feature>
<feature type="transmembrane region" description="Helical" evidence="7">
    <location>
        <begin position="269"/>
        <end position="290"/>
    </location>
</feature>
<evidence type="ECO:0000313" key="9">
    <source>
        <dbReference type="Proteomes" id="UP000789508"/>
    </source>
</evidence>
<dbReference type="CDD" id="cd13132">
    <property type="entry name" value="MATE_eukaryotic"/>
    <property type="match status" value="1"/>
</dbReference>
<feature type="non-terminal residue" evidence="8">
    <location>
        <position position="1"/>
    </location>
</feature>
<keyword evidence="4 7" id="KW-1133">Transmembrane helix</keyword>
<dbReference type="GO" id="GO:1990961">
    <property type="term" value="P:xenobiotic detoxification by transmembrane export across the plasma membrane"/>
    <property type="evidence" value="ECO:0007669"/>
    <property type="project" value="InterPro"/>
</dbReference>
<feature type="compositionally biased region" description="Polar residues" evidence="6">
    <location>
        <begin position="1"/>
        <end position="10"/>
    </location>
</feature>
<evidence type="ECO:0000256" key="4">
    <source>
        <dbReference type="ARBA" id="ARBA00022989"/>
    </source>
</evidence>